<gene>
    <name evidence="1" type="ORF">DMP03_11050</name>
</gene>
<dbReference type="OrthoDB" id="168607at2157"/>
<evidence type="ECO:0008006" key="3">
    <source>
        <dbReference type="Google" id="ProtNLM"/>
    </source>
</evidence>
<reference evidence="1 2" key="1">
    <citation type="submission" date="2019-10" db="EMBL/GenBank/DDBJ databases">
        <title>Unraveling microbial dark matter from salterns through culturing: the case of the genus Halosegnis.</title>
        <authorList>
            <person name="Duran-Viseras A."/>
            <person name="Andrei A.-S."/>
            <person name="Vera-Gargallo B."/>
            <person name="Ghai R."/>
            <person name="Sanchez-Porro C."/>
            <person name="Ventosa A."/>
        </authorList>
    </citation>
    <scope>NUCLEOTIDE SEQUENCE [LARGE SCALE GENOMIC DNA]</scope>
    <source>
        <strain evidence="1 2">F17-44</strain>
    </source>
</reference>
<dbReference type="RefSeq" id="WP_152120718.1">
    <property type="nucleotide sequence ID" value="NZ_QJOW01000004.1"/>
</dbReference>
<dbReference type="AlphaFoldDB" id="A0A5N5U7L3"/>
<evidence type="ECO:0000313" key="2">
    <source>
        <dbReference type="Proteomes" id="UP000326302"/>
    </source>
</evidence>
<dbReference type="Proteomes" id="UP000326302">
    <property type="component" value="Unassembled WGS sequence"/>
</dbReference>
<dbReference type="EMBL" id="QJOW01000004">
    <property type="protein sequence ID" value="KAB7514389.1"/>
    <property type="molecule type" value="Genomic_DNA"/>
</dbReference>
<sequence>MTTIAVLVDPPRPDLVLPDIAETTPLSPEQCGDLYAAMTRDVVRTITTSGGDLLVNFRPDESLPESHRRGEGTAETEIREVVSSVVDDARFERQVGETFAGRAGNTASHLLDAEEVQSVGVLTPEAVFTARQQVDAAAMKIRTTETVLGPTTDGRVYYAAFREEIDFQDAYAHPAVESLTDRTLDMGNNVDFLAYLPVVETATDLANAVTTIRTRQRAGSRVPESTAAWLDEVGLFADADGDLQLDG</sequence>
<dbReference type="InterPro" id="IPR018641">
    <property type="entry name" value="Trfase_1_rSAM/seldom-assoc"/>
</dbReference>
<dbReference type="Gene3D" id="3.90.550.10">
    <property type="entry name" value="Spore Coat Polysaccharide Biosynthesis Protein SpsA, Chain A"/>
    <property type="match status" value="1"/>
</dbReference>
<dbReference type="InterPro" id="IPR029044">
    <property type="entry name" value="Nucleotide-diphossugar_trans"/>
</dbReference>
<accession>A0A5N5U7L3</accession>
<dbReference type="PANTHER" id="PTHR36529">
    <property type="entry name" value="SLL1095 PROTEIN"/>
    <property type="match status" value="1"/>
</dbReference>
<organism evidence="1 2">
    <name type="scientific">Halosegnis rubeus</name>
    <dbReference type="NCBI Taxonomy" id="2212850"/>
    <lineage>
        <taxon>Archaea</taxon>
        <taxon>Methanobacteriati</taxon>
        <taxon>Methanobacteriota</taxon>
        <taxon>Stenosarchaea group</taxon>
        <taxon>Halobacteria</taxon>
        <taxon>Halobacteriales</taxon>
        <taxon>Natronomonadaceae</taxon>
        <taxon>Halosegnis</taxon>
    </lineage>
</organism>
<dbReference type="PANTHER" id="PTHR36529:SF1">
    <property type="entry name" value="GLYCOSYLTRANSFERASE"/>
    <property type="match status" value="1"/>
</dbReference>
<name>A0A5N5U7L3_9EURY</name>
<evidence type="ECO:0000313" key="1">
    <source>
        <dbReference type="EMBL" id="KAB7514389.1"/>
    </source>
</evidence>
<proteinExistence type="predicted"/>
<comment type="caution">
    <text evidence="1">The sequence shown here is derived from an EMBL/GenBank/DDBJ whole genome shotgun (WGS) entry which is preliminary data.</text>
</comment>
<protein>
    <recommendedName>
        <fullName evidence="3">DUF2064 domain-containing protein</fullName>
    </recommendedName>
</protein>